<proteinExistence type="inferred from homology"/>
<dbReference type="PIRSF" id="PIRSF002419">
    <property type="entry name" value="Tetraspanin"/>
    <property type="match status" value="1"/>
</dbReference>
<dbReference type="InterPro" id="IPR008952">
    <property type="entry name" value="Tetraspanin_EC2_sf"/>
</dbReference>
<comment type="subcellular location">
    <subcellularLocation>
        <location evidence="1 6">Membrane</location>
        <topology evidence="1 6">Multi-pass membrane protein</topology>
    </subcellularLocation>
</comment>
<dbReference type="GO" id="GO:0016020">
    <property type="term" value="C:membrane"/>
    <property type="evidence" value="ECO:0007669"/>
    <property type="project" value="UniProtKB-SubCell"/>
</dbReference>
<name>A0AAV2T757_CALDB</name>
<dbReference type="Pfam" id="PF00335">
    <property type="entry name" value="Tetraspanin"/>
    <property type="match status" value="1"/>
</dbReference>
<dbReference type="Gene3D" id="1.10.1450.10">
    <property type="entry name" value="Tetraspanin"/>
    <property type="match status" value="1"/>
</dbReference>
<feature type="transmembrane region" description="Helical" evidence="6">
    <location>
        <begin position="79"/>
        <end position="103"/>
    </location>
</feature>
<dbReference type="InterPro" id="IPR000301">
    <property type="entry name" value="Tetraspanin_animals"/>
</dbReference>
<feature type="transmembrane region" description="Helical" evidence="6">
    <location>
        <begin position="50"/>
        <end position="67"/>
    </location>
</feature>
<protein>
    <recommendedName>
        <fullName evidence="6">Tetraspanin</fullName>
    </recommendedName>
</protein>
<organism evidence="7 8">
    <name type="scientific">Calicophoron daubneyi</name>
    <name type="common">Rumen fluke</name>
    <name type="synonym">Paramphistomum daubneyi</name>
    <dbReference type="NCBI Taxonomy" id="300641"/>
    <lineage>
        <taxon>Eukaryota</taxon>
        <taxon>Metazoa</taxon>
        <taxon>Spiralia</taxon>
        <taxon>Lophotrochozoa</taxon>
        <taxon>Platyhelminthes</taxon>
        <taxon>Trematoda</taxon>
        <taxon>Digenea</taxon>
        <taxon>Plagiorchiida</taxon>
        <taxon>Pronocephalata</taxon>
        <taxon>Paramphistomoidea</taxon>
        <taxon>Paramphistomidae</taxon>
        <taxon>Calicophoron</taxon>
    </lineage>
</organism>
<dbReference type="Proteomes" id="UP001497525">
    <property type="component" value="Unassembled WGS sequence"/>
</dbReference>
<feature type="transmembrane region" description="Helical" evidence="6">
    <location>
        <begin position="224"/>
        <end position="245"/>
    </location>
</feature>
<evidence type="ECO:0000256" key="5">
    <source>
        <dbReference type="ARBA" id="ARBA00023136"/>
    </source>
</evidence>
<evidence type="ECO:0000256" key="1">
    <source>
        <dbReference type="ARBA" id="ARBA00004141"/>
    </source>
</evidence>
<accession>A0AAV2T757</accession>
<feature type="transmembrane region" description="Helical" evidence="6">
    <location>
        <begin position="7"/>
        <end position="30"/>
    </location>
</feature>
<evidence type="ECO:0000256" key="6">
    <source>
        <dbReference type="RuleBase" id="RU361218"/>
    </source>
</evidence>
<gene>
    <name evidence="7" type="ORF">CDAUBV1_LOCUS5433</name>
</gene>
<comment type="similarity">
    <text evidence="2 6">Belongs to the tetraspanin (TM4SF) family.</text>
</comment>
<comment type="caution">
    <text evidence="7">The sequence shown here is derived from an EMBL/GenBank/DDBJ whole genome shotgun (WGS) entry which is preliminary data.</text>
</comment>
<evidence type="ECO:0000256" key="2">
    <source>
        <dbReference type="ARBA" id="ARBA00006840"/>
    </source>
</evidence>
<keyword evidence="4 6" id="KW-1133">Transmembrane helix</keyword>
<reference evidence="7" key="1">
    <citation type="submission" date="2024-06" db="EMBL/GenBank/DDBJ databases">
        <authorList>
            <person name="Liu X."/>
            <person name="Lenzi L."/>
            <person name="Haldenby T S."/>
            <person name="Uol C."/>
        </authorList>
    </citation>
    <scope>NUCLEOTIDE SEQUENCE</scope>
</reference>
<evidence type="ECO:0000256" key="3">
    <source>
        <dbReference type="ARBA" id="ARBA00022692"/>
    </source>
</evidence>
<dbReference type="SUPFAM" id="SSF48652">
    <property type="entry name" value="Tetraspanin"/>
    <property type="match status" value="1"/>
</dbReference>
<dbReference type="InterPro" id="IPR018499">
    <property type="entry name" value="Tetraspanin/Peripherin"/>
</dbReference>
<dbReference type="PRINTS" id="PR00259">
    <property type="entry name" value="TMFOUR"/>
</dbReference>
<evidence type="ECO:0000313" key="7">
    <source>
        <dbReference type="EMBL" id="CAL5132580.1"/>
    </source>
</evidence>
<evidence type="ECO:0000313" key="8">
    <source>
        <dbReference type="Proteomes" id="UP001497525"/>
    </source>
</evidence>
<evidence type="ECO:0000256" key="4">
    <source>
        <dbReference type="ARBA" id="ARBA00022989"/>
    </source>
</evidence>
<dbReference type="PANTHER" id="PTHR19282">
    <property type="entry name" value="TETRASPANIN"/>
    <property type="match status" value="1"/>
</dbReference>
<dbReference type="EMBL" id="CAXLJL010000133">
    <property type="protein sequence ID" value="CAL5132580.1"/>
    <property type="molecule type" value="Genomic_DNA"/>
</dbReference>
<dbReference type="AlphaFoldDB" id="A0AAV2T757"/>
<keyword evidence="5 6" id="KW-0472">Membrane</keyword>
<sequence length="252" mass="28059">MTSCSRICLGFFFLTYGICSVVVLGIGIWLRLYHSNETVLFGEDLIKTTGLWLIIAGIILLLSLILGSMMSCYRSKGLIICFLILMIGTAITLIAVGGFMIYVRSHLTSTLKDEMENILMLYYGFDPSLTTAWDSVQRTSRCCGATGPKIYDSSRWKSEHSVLSPRTTGHVPDSCCKRFKNETYADLEKCHSEIYEIAEPAIYEQGCYESIRPVIDMIFFGSNVFVFVVASLALLVSLAIGITLCRTRGDIV</sequence>
<keyword evidence="3 6" id="KW-0812">Transmembrane</keyword>
<dbReference type="CDD" id="cd03127">
    <property type="entry name" value="tetraspanin_LEL"/>
    <property type="match status" value="1"/>
</dbReference>